<protein>
    <submittedName>
        <fullName evidence="2">Uncharacterized protein</fullName>
    </submittedName>
</protein>
<feature type="region of interest" description="Disordered" evidence="1">
    <location>
        <begin position="213"/>
        <end position="264"/>
    </location>
</feature>
<name>A0A4Q7Y3L5_9ACTN</name>
<feature type="region of interest" description="Disordered" evidence="1">
    <location>
        <begin position="105"/>
        <end position="127"/>
    </location>
</feature>
<feature type="compositionally biased region" description="Polar residues" evidence="1">
    <location>
        <begin position="20"/>
        <end position="31"/>
    </location>
</feature>
<feature type="compositionally biased region" description="Basic and acidic residues" evidence="1">
    <location>
        <begin position="255"/>
        <end position="264"/>
    </location>
</feature>
<evidence type="ECO:0000313" key="3">
    <source>
        <dbReference type="Proteomes" id="UP000292507"/>
    </source>
</evidence>
<keyword evidence="3" id="KW-1185">Reference proteome</keyword>
<sequence>MTHSIDTPFPPPAPADTGAHSPSSTSGQTKADTAKDEARNVGQTAAQAGSQVAATAGDQAKQVVGETQRQAKDLLDQGRAQLKDQAVSQQQKAATGLTSLAQELRSLADGTSEGAPGPARDLLQQASGMVEGFADKLQNREPAQLLDEVRSFARRKPGLFLLGAAAAGVLAGRLTSGVKAAHNDSGTTGTGTYGTTGTYGGTTNYVDPTPTYSDYSSATTGTTTGTGAPLPPPPYGTVPPSGSMVPPTTPAGWDDPARRPGEVG</sequence>
<reference evidence="2 3" key="1">
    <citation type="submission" date="2019-02" db="EMBL/GenBank/DDBJ databases">
        <title>Sequencing the genomes of 1000 actinobacteria strains.</title>
        <authorList>
            <person name="Klenk H.-P."/>
        </authorList>
    </citation>
    <scope>NUCLEOTIDE SEQUENCE [LARGE SCALE GENOMIC DNA]</scope>
    <source>
        <strain evidence="2 3">DSM 44509</strain>
    </source>
</reference>
<evidence type="ECO:0000313" key="2">
    <source>
        <dbReference type="EMBL" id="RZU30573.1"/>
    </source>
</evidence>
<feature type="compositionally biased region" description="Low complexity" evidence="1">
    <location>
        <begin position="213"/>
        <end position="228"/>
    </location>
</feature>
<organism evidence="2 3">
    <name type="scientific">Blastococcus saxobsidens</name>
    <dbReference type="NCBI Taxonomy" id="138336"/>
    <lineage>
        <taxon>Bacteria</taxon>
        <taxon>Bacillati</taxon>
        <taxon>Actinomycetota</taxon>
        <taxon>Actinomycetes</taxon>
        <taxon>Geodermatophilales</taxon>
        <taxon>Geodermatophilaceae</taxon>
        <taxon>Blastococcus</taxon>
    </lineage>
</organism>
<proteinExistence type="predicted"/>
<feature type="region of interest" description="Disordered" evidence="1">
    <location>
        <begin position="1"/>
        <end position="68"/>
    </location>
</feature>
<dbReference type="RefSeq" id="WP_104528661.1">
    <property type="nucleotide sequence ID" value="NZ_POQT01000016.1"/>
</dbReference>
<gene>
    <name evidence="2" type="ORF">BKA19_0193</name>
</gene>
<dbReference type="EMBL" id="SHKV01000001">
    <property type="protein sequence ID" value="RZU30573.1"/>
    <property type="molecule type" value="Genomic_DNA"/>
</dbReference>
<dbReference type="OrthoDB" id="4578793at2"/>
<accession>A0A4Q7Y3L5</accession>
<comment type="caution">
    <text evidence="2">The sequence shown here is derived from an EMBL/GenBank/DDBJ whole genome shotgun (WGS) entry which is preliminary data.</text>
</comment>
<dbReference type="Proteomes" id="UP000292507">
    <property type="component" value="Unassembled WGS sequence"/>
</dbReference>
<feature type="compositionally biased region" description="Low complexity" evidence="1">
    <location>
        <begin position="41"/>
        <end position="57"/>
    </location>
</feature>
<dbReference type="AlphaFoldDB" id="A0A4Q7Y3L5"/>
<evidence type="ECO:0000256" key="1">
    <source>
        <dbReference type="SAM" id="MobiDB-lite"/>
    </source>
</evidence>